<evidence type="ECO:0000256" key="1">
    <source>
        <dbReference type="SAM" id="MobiDB-lite"/>
    </source>
</evidence>
<name>A0A511J6L6_9CELL</name>
<keyword evidence="2" id="KW-1133">Transmembrane helix</keyword>
<feature type="region of interest" description="Disordered" evidence="1">
    <location>
        <begin position="64"/>
        <end position="90"/>
    </location>
</feature>
<accession>A0A511J6L6</accession>
<reference evidence="3 4" key="1">
    <citation type="submission" date="2019-07" db="EMBL/GenBank/DDBJ databases">
        <title>Whole genome shotgun sequence of Cellulomonas composti NBRC 100758.</title>
        <authorList>
            <person name="Hosoyama A."/>
            <person name="Uohara A."/>
            <person name="Ohji S."/>
            <person name="Ichikawa N."/>
        </authorList>
    </citation>
    <scope>NUCLEOTIDE SEQUENCE [LARGE SCALE GENOMIC DNA]</scope>
    <source>
        <strain evidence="3 4">NBRC 100758</strain>
    </source>
</reference>
<keyword evidence="4" id="KW-1185">Reference proteome</keyword>
<keyword evidence="2" id="KW-0812">Transmembrane</keyword>
<keyword evidence="2" id="KW-0472">Membrane</keyword>
<evidence type="ECO:0000313" key="3">
    <source>
        <dbReference type="EMBL" id="GEL93650.1"/>
    </source>
</evidence>
<proteinExistence type="predicted"/>
<evidence type="ECO:0000256" key="2">
    <source>
        <dbReference type="SAM" id="Phobius"/>
    </source>
</evidence>
<evidence type="ECO:0000313" key="4">
    <source>
        <dbReference type="Proteomes" id="UP000321720"/>
    </source>
</evidence>
<comment type="caution">
    <text evidence="3">The sequence shown here is derived from an EMBL/GenBank/DDBJ whole genome shotgun (WGS) entry which is preliminary data.</text>
</comment>
<protein>
    <submittedName>
        <fullName evidence="3">Uncharacterized protein</fullName>
    </submittedName>
</protein>
<sequence>MRLTVAVLVTATVVLGAAGVLYATAGGPGGVLGVLFQLCLLAAVVVVARVTWRWALRARPRMTELPPIHGPELPRHTRLSDPTQPPPSRW</sequence>
<dbReference type="AlphaFoldDB" id="A0A511J6L6"/>
<feature type="transmembrane region" description="Helical" evidence="2">
    <location>
        <begin position="33"/>
        <end position="52"/>
    </location>
</feature>
<gene>
    <name evidence="3" type="ORF">CCO02nite_03080</name>
</gene>
<dbReference type="Proteomes" id="UP000321720">
    <property type="component" value="Unassembled WGS sequence"/>
</dbReference>
<dbReference type="EMBL" id="BJWG01000001">
    <property type="protein sequence ID" value="GEL93650.1"/>
    <property type="molecule type" value="Genomic_DNA"/>
</dbReference>
<organism evidence="3 4">
    <name type="scientific">Cellulomonas composti</name>
    <dbReference type="NCBI Taxonomy" id="266130"/>
    <lineage>
        <taxon>Bacteria</taxon>
        <taxon>Bacillati</taxon>
        <taxon>Actinomycetota</taxon>
        <taxon>Actinomycetes</taxon>
        <taxon>Micrococcales</taxon>
        <taxon>Cellulomonadaceae</taxon>
        <taxon>Cellulomonas</taxon>
    </lineage>
</organism>